<sequence length="231" mass="24823">MTLAPLGETSLVTDRVYGAIREGIRSGEIAAGSRLRLRDLAAQLGTSPMPVREAIGRLEQNGLVVRTPHRGAVVADLTPAELAHVYATRLLLEVEATRLGCRSVAAEDVARMRVADERMRAAVAAGRVSEALDADEELLSVLYAAGGNPVLVGLVEDLWQRCRAFKLLGADGAGSLHPDHGAWSTQRRLLEAVEARDVEAAVAVTRESLESSQERIRVMLAESPGDPRQPH</sequence>
<keyword evidence="2 5" id="KW-0238">DNA-binding</keyword>
<feature type="domain" description="HTH gntR-type" evidence="4">
    <location>
        <begin position="10"/>
        <end position="77"/>
    </location>
</feature>
<dbReference type="Pfam" id="PF07729">
    <property type="entry name" value="FCD"/>
    <property type="match status" value="1"/>
</dbReference>
<evidence type="ECO:0000256" key="1">
    <source>
        <dbReference type="ARBA" id="ARBA00023015"/>
    </source>
</evidence>
<dbReference type="AlphaFoldDB" id="A0A7W5JXN7"/>
<dbReference type="SUPFAM" id="SSF48008">
    <property type="entry name" value="GntR ligand-binding domain-like"/>
    <property type="match status" value="1"/>
</dbReference>
<dbReference type="InterPro" id="IPR008920">
    <property type="entry name" value="TF_FadR/GntR_C"/>
</dbReference>
<accession>A0A7W5JXN7</accession>
<dbReference type="GO" id="GO:0003677">
    <property type="term" value="F:DNA binding"/>
    <property type="evidence" value="ECO:0007669"/>
    <property type="project" value="UniProtKB-KW"/>
</dbReference>
<proteinExistence type="predicted"/>
<organism evidence="5 6">
    <name type="scientific">Microlunatus antarcticus</name>
    <dbReference type="NCBI Taxonomy" id="53388"/>
    <lineage>
        <taxon>Bacteria</taxon>
        <taxon>Bacillati</taxon>
        <taxon>Actinomycetota</taxon>
        <taxon>Actinomycetes</taxon>
        <taxon>Propionibacteriales</taxon>
        <taxon>Propionibacteriaceae</taxon>
        <taxon>Microlunatus</taxon>
    </lineage>
</organism>
<keyword evidence="6" id="KW-1185">Reference proteome</keyword>
<dbReference type="InterPro" id="IPR000524">
    <property type="entry name" value="Tscrpt_reg_HTH_GntR"/>
</dbReference>
<dbReference type="SUPFAM" id="SSF46785">
    <property type="entry name" value="Winged helix' DNA-binding domain"/>
    <property type="match status" value="1"/>
</dbReference>
<evidence type="ECO:0000313" key="5">
    <source>
        <dbReference type="EMBL" id="MBB3328242.1"/>
    </source>
</evidence>
<protein>
    <submittedName>
        <fullName evidence="5">DNA-binding GntR family transcriptional regulator</fullName>
    </submittedName>
</protein>
<dbReference type="CDD" id="cd07377">
    <property type="entry name" value="WHTH_GntR"/>
    <property type="match status" value="1"/>
</dbReference>
<dbReference type="Gene3D" id="1.20.120.530">
    <property type="entry name" value="GntR ligand-binding domain-like"/>
    <property type="match status" value="1"/>
</dbReference>
<dbReference type="Pfam" id="PF00392">
    <property type="entry name" value="GntR"/>
    <property type="match status" value="1"/>
</dbReference>
<gene>
    <name evidence="5" type="ORF">FHX39_003186</name>
</gene>
<keyword evidence="1" id="KW-0805">Transcription regulation</keyword>
<dbReference type="SMART" id="SM00895">
    <property type="entry name" value="FCD"/>
    <property type="match status" value="1"/>
</dbReference>
<dbReference type="PANTHER" id="PTHR43537">
    <property type="entry name" value="TRANSCRIPTIONAL REGULATOR, GNTR FAMILY"/>
    <property type="match status" value="1"/>
</dbReference>
<evidence type="ECO:0000256" key="2">
    <source>
        <dbReference type="ARBA" id="ARBA00023125"/>
    </source>
</evidence>
<dbReference type="Gene3D" id="1.10.10.10">
    <property type="entry name" value="Winged helix-like DNA-binding domain superfamily/Winged helix DNA-binding domain"/>
    <property type="match status" value="1"/>
</dbReference>
<dbReference type="InterPro" id="IPR036390">
    <property type="entry name" value="WH_DNA-bd_sf"/>
</dbReference>
<dbReference type="RefSeq" id="WP_183339993.1">
    <property type="nucleotide sequence ID" value="NZ_JACHZG010000001.1"/>
</dbReference>
<keyword evidence="3" id="KW-0804">Transcription</keyword>
<dbReference type="InterPro" id="IPR011711">
    <property type="entry name" value="GntR_C"/>
</dbReference>
<evidence type="ECO:0000259" key="4">
    <source>
        <dbReference type="PROSITE" id="PS50949"/>
    </source>
</evidence>
<dbReference type="InterPro" id="IPR036388">
    <property type="entry name" value="WH-like_DNA-bd_sf"/>
</dbReference>
<reference evidence="5 6" key="1">
    <citation type="submission" date="2020-08" db="EMBL/GenBank/DDBJ databases">
        <title>Sequencing the genomes of 1000 actinobacteria strains.</title>
        <authorList>
            <person name="Klenk H.-P."/>
        </authorList>
    </citation>
    <scope>NUCLEOTIDE SEQUENCE [LARGE SCALE GENOMIC DNA]</scope>
    <source>
        <strain evidence="5 6">DSM 11053</strain>
    </source>
</reference>
<evidence type="ECO:0000313" key="6">
    <source>
        <dbReference type="Proteomes" id="UP000565572"/>
    </source>
</evidence>
<evidence type="ECO:0000256" key="3">
    <source>
        <dbReference type="ARBA" id="ARBA00023163"/>
    </source>
</evidence>
<name>A0A7W5JXN7_9ACTN</name>
<comment type="caution">
    <text evidence="5">The sequence shown here is derived from an EMBL/GenBank/DDBJ whole genome shotgun (WGS) entry which is preliminary data.</text>
</comment>
<dbReference type="Proteomes" id="UP000565572">
    <property type="component" value="Unassembled WGS sequence"/>
</dbReference>
<dbReference type="PANTHER" id="PTHR43537:SF24">
    <property type="entry name" value="GLUCONATE OPERON TRANSCRIPTIONAL REPRESSOR"/>
    <property type="match status" value="1"/>
</dbReference>
<dbReference type="PROSITE" id="PS50949">
    <property type="entry name" value="HTH_GNTR"/>
    <property type="match status" value="1"/>
</dbReference>
<dbReference type="GO" id="GO:0003700">
    <property type="term" value="F:DNA-binding transcription factor activity"/>
    <property type="evidence" value="ECO:0007669"/>
    <property type="project" value="InterPro"/>
</dbReference>
<dbReference type="EMBL" id="JACHZG010000001">
    <property type="protein sequence ID" value="MBB3328242.1"/>
    <property type="molecule type" value="Genomic_DNA"/>
</dbReference>
<dbReference type="SMART" id="SM00345">
    <property type="entry name" value="HTH_GNTR"/>
    <property type="match status" value="1"/>
</dbReference>